<name>A0AAE4ANG2_9BACT</name>
<accession>A0AAE4ANG2</accession>
<protein>
    <submittedName>
        <fullName evidence="1">Uncharacterized protein</fullName>
    </submittedName>
</protein>
<dbReference type="Proteomes" id="UP001238163">
    <property type="component" value="Unassembled WGS sequence"/>
</dbReference>
<dbReference type="EMBL" id="JAUSVL010000001">
    <property type="protein sequence ID" value="MDQ0289601.1"/>
    <property type="molecule type" value="Genomic_DNA"/>
</dbReference>
<evidence type="ECO:0000313" key="1">
    <source>
        <dbReference type="EMBL" id="MDQ0289601.1"/>
    </source>
</evidence>
<proteinExistence type="predicted"/>
<reference evidence="1" key="1">
    <citation type="submission" date="2023-07" db="EMBL/GenBank/DDBJ databases">
        <title>Genomic Encyclopedia of Type Strains, Phase IV (KMG-IV): sequencing the most valuable type-strain genomes for metagenomic binning, comparative biology and taxonomic classification.</title>
        <authorList>
            <person name="Goeker M."/>
        </authorList>
    </citation>
    <scope>NUCLEOTIDE SEQUENCE</scope>
    <source>
        <strain evidence="1">DSM 24202</strain>
    </source>
</reference>
<organism evidence="1 2">
    <name type="scientific">Oligosphaera ethanolica</name>
    <dbReference type="NCBI Taxonomy" id="760260"/>
    <lineage>
        <taxon>Bacteria</taxon>
        <taxon>Pseudomonadati</taxon>
        <taxon>Lentisphaerota</taxon>
        <taxon>Oligosphaeria</taxon>
        <taxon>Oligosphaerales</taxon>
        <taxon>Oligosphaeraceae</taxon>
        <taxon>Oligosphaera</taxon>
    </lineage>
</organism>
<keyword evidence="2" id="KW-1185">Reference proteome</keyword>
<evidence type="ECO:0000313" key="2">
    <source>
        <dbReference type="Proteomes" id="UP001238163"/>
    </source>
</evidence>
<sequence length="41" mass="4638">MDWTVGTFWTLGNDSRRIGLIGDWLDTWDSLARRRPGGVCG</sequence>
<dbReference type="AlphaFoldDB" id="A0AAE4ANG2"/>
<gene>
    <name evidence="1" type="ORF">J3R75_001708</name>
</gene>
<comment type="caution">
    <text evidence="1">The sequence shown here is derived from an EMBL/GenBank/DDBJ whole genome shotgun (WGS) entry which is preliminary data.</text>
</comment>